<organism evidence="2 3">
    <name type="scientific">Podospora comata</name>
    <dbReference type="NCBI Taxonomy" id="48703"/>
    <lineage>
        <taxon>Eukaryota</taxon>
        <taxon>Fungi</taxon>
        <taxon>Dikarya</taxon>
        <taxon>Ascomycota</taxon>
        <taxon>Pezizomycotina</taxon>
        <taxon>Sordariomycetes</taxon>
        <taxon>Sordariomycetidae</taxon>
        <taxon>Sordariales</taxon>
        <taxon>Podosporaceae</taxon>
        <taxon>Podospora</taxon>
    </lineage>
</organism>
<evidence type="ECO:0000259" key="1">
    <source>
        <dbReference type="Pfam" id="PF26616"/>
    </source>
</evidence>
<protein>
    <recommendedName>
        <fullName evidence="1">CorA-like transporter domain-containing protein</fullName>
    </recommendedName>
</protein>
<name>A0ABY6SBK6_PODCO</name>
<gene>
    <name evidence="2" type="ORF">PODCO_405872</name>
</gene>
<dbReference type="Pfam" id="PF26616">
    <property type="entry name" value="CorA-like"/>
    <property type="match status" value="1"/>
</dbReference>
<evidence type="ECO:0000313" key="2">
    <source>
        <dbReference type="EMBL" id="VBB80318.1"/>
    </source>
</evidence>
<accession>A0ABY6SBK6</accession>
<proteinExistence type="predicted"/>
<reference evidence="2" key="1">
    <citation type="submission" date="2018-02" db="EMBL/GenBank/DDBJ databases">
        <authorList>
            <person name="Silar P."/>
        </authorList>
    </citation>
    <scope>NUCLEOTIDE SEQUENCE [LARGE SCALE GENOMIC DNA]</scope>
    <source>
        <strain evidence="2">T</strain>
    </source>
</reference>
<feature type="domain" description="CorA-like transporter" evidence="1">
    <location>
        <begin position="7"/>
        <end position="142"/>
    </location>
</feature>
<keyword evidence="3" id="KW-1185">Reference proteome</keyword>
<dbReference type="Proteomes" id="UP000280685">
    <property type="component" value="Chromosome 4"/>
</dbReference>
<sequence length="162" mass="19193">MNLARNFGVKSSPKDEMHIALTMRNSWTQQNLSNPVEQEKTYVTEVCYNVRYFARNGRTEKAPWSERQVGIYHRLSERPTLSQWITIQMPEKIRSHFEDILTNRSSTDEDRLERHLSCHVVLFFGLARDWRDYLCFLESLLKISVSCLSRAFRKPKNTSTIY</sequence>
<dbReference type="InterPro" id="IPR058257">
    <property type="entry name" value="CorA-like_dom"/>
</dbReference>
<dbReference type="EMBL" id="LR026967">
    <property type="protein sequence ID" value="VBB80318.1"/>
    <property type="molecule type" value="Genomic_DNA"/>
</dbReference>
<evidence type="ECO:0000313" key="3">
    <source>
        <dbReference type="Proteomes" id="UP000280685"/>
    </source>
</evidence>